<dbReference type="InterPro" id="IPR023394">
    <property type="entry name" value="Sec7_C_sf"/>
</dbReference>
<dbReference type="PROSITE" id="PS50003">
    <property type="entry name" value="PH_DOMAIN"/>
    <property type="match status" value="1"/>
</dbReference>
<feature type="domain" description="PH" evidence="2">
    <location>
        <begin position="425"/>
        <end position="548"/>
    </location>
</feature>
<dbReference type="InterPro" id="IPR041681">
    <property type="entry name" value="PH_9"/>
</dbReference>
<dbReference type="PROSITE" id="PS50190">
    <property type="entry name" value="SEC7"/>
    <property type="match status" value="1"/>
</dbReference>
<proteinExistence type="predicted"/>
<feature type="transmembrane region" description="Helical" evidence="1">
    <location>
        <begin position="12"/>
        <end position="37"/>
    </location>
</feature>
<keyword evidence="1" id="KW-1133">Transmembrane helix</keyword>
<evidence type="ECO:0000259" key="2">
    <source>
        <dbReference type="PROSITE" id="PS50003"/>
    </source>
</evidence>
<dbReference type="Proteomes" id="UP001476247">
    <property type="component" value="Unassembled WGS sequence"/>
</dbReference>
<dbReference type="SMART" id="SM00233">
    <property type="entry name" value="PH"/>
    <property type="match status" value="1"/>
</dbReference>
<gene>
    <name evidence="4" type="ORF">HPULCUR_007682</name>
</gene>
<dbReference type="Gene3D" id="1.10.1000.11">
    <property type="entry name" value="Arf Nucleotide-binding Site Opener,domain 2"/>
    <property type="match status" value="1"/>
</dbReference>
<keyword evidence="5" id="KW-1185">Reference proteome</keyword>
<dbReference type="Gene3D" id="2.30.29.30">
    <property type="entry name" value="Pleckstrin-homology domain (PH domain)/Phosphotyrosine-binding domain (PTB)"/>
    <property type="match status" value="1"/>
</dbReference>
<evidence type="ECO:0000313" key="5">
    <source>
        <dbReference type="Proteomes" id="UP001476247"/>
    </source>
</evidence>
<protein>
    <recommendedName>
        <fullName evidence="6">SEC7 domain-containing protein</fullName>
    </recommendedName>
</protein>
<dbReference type="InterPro" id="IPR035999">
    <property type="entry name" value="Sec7_dom_sf"/>
</dbReference>
<dbReference type="Pfam" id="PF01369">
    <property type="entry name" value="Sec7"/>
    <property type="match status" value="1"/>
</dbReference>
<evidence type="ECO:0008006" key="6">
    <source>
        <dbReference type="Google" id="ProtNLM"/>
    </source>
</evidence>
<evidence type="ECO:0000256" key="1">
    <source>
        <dbReference type="SAM" id="Phobius"/>
    </source>
</evidence>
<comment type="caution">
    <text evidence="4">The sequence shown here is derived from an EMBL/GenBank/DDBJ whole genome shotgun (WGS) entry which is preliminary data.</text>
</comment>
<sequence length="672" mass="75415">MNSQTQQIINIVFIFLFIITLSPITILLHLSAVYLTIQSSTTVPCSYTEMQQPSTLLKKMIPSTKVTPTVEKVKSAEKEEEEVIAPLKQKSKSLSRFFKKIAKLTSSIKSNKSSTQYKLTFIPITTKKNKIVTPAEPTELVWYQNKVDSSASQLAQRIWDQDTTVYNNLNKVVEWIGNGKESSNSILQEYMSRFNFSELNVEQAFRNLCSKLYLQGETQQIDRVLVQFADRYFECNPACIFGSTDVIHAIVYSLLLLNTDLHVAQGDYKKMSQSSFIKNTISAIPMQSGNTCIKSCSSLHRTTSNTGDVSAQSYTMLRNISTLSVGSKNWESEIKSMLKQMYTSIRHHQITDPSFSLASSQTNSSVSAAIKRSVGSIIKKKKSVDSDSETIKSVKSSVSSIMYYQAVASHLESTELPSSYTSNAPYYKEGMVTRKHLLESGSQKAKNRDWKDCFMIIERSQLRMYKLDYTCNNSDSDSIGGGNWMSHAQRIGAVDLKHALANALPSGYSAQRQHAFTLQESNGAVHVFQVGSDEQVEEWISTCNYWAARESKEPLVGGVSSIEYGWGHCLENGSTTVHQWQAPASATISSQLTETDQLEALYTRVQDLTLQLDQHSDIKSKMESHFSGSKVHASAMNNWETKSLYLLQEIIKYQNYCNSIEKSLSLQARIMA</sequence>
<dbReference type="Pfam" id="PF15410">
    <property type="entry name" value="PH_9"/>
    <property type="match status" value="1"/>
</dbReference>
<name>A0ABP9Y5G0_9FUNG</name>
<evidence type="ECO:0000259" key="3">
    <source>
        <dbReference type="PROSITE" id="PS50190"/>
    </source>
</evidence>
<dbReference type="PANTHER" id="PTHR10663">
    <property type="entry name" value="GUANYL-NUCLEOTIDE EXCHANGE FACTOR"/>
    <property type="match status" value="1"/>
</dbReference>
<dbReference type="InterPro" id="IPR000904">
    <property type="entry name" value="Sec7_dom"/>
</dbReference>
<dbReference type="EMBL" id="BAABUJ010000022">
    <property type="protein sequence ID" value="GAA5802219.1"/>
    <property type="molecule type" value="Genomic_DNA"/>
</dbReference>
<feature type="domain" description="SEC7" evidence="3">
    <location>
        <begin position="134"/>
        <end position="348"/>
    </location>
</feature>
<evidence type="ECO:0000313" key="4">
    <source>
        <dbReference type="EMBL" id="GAA5802219.1"/>
    </source>
</evidence>
<reference evidence="4 5" key="1">
    <citation type="submission" date="2024-04" db="EMBL/GenBank/DDBJ databases">
        <title>genome sequences of Mucor flavus KT1a and Helicostylum pulchrum KT1b strains isolation_sourced from the surface of a dry-aged beef.</title>
        <authorList>
            <person name="Toyotome T."/>
            <person name="Hosono M."/>
            <person name="Torimaru M."/>
            <person name="Fukuda K."/>
            <person name="Mikami N."/>
        </authorList>
    </citation>
    <scope>NUCLEOTIDE SEQUENCE [LARGE SCALE GENOMIC DNA]</scope>
    <source>
        <strain evidence="4 5">KT1b</strain>
    </source>
</reference>
<keyword evidence="1" id="KW-0472">Membrane</keyword>
<dbReference type="SUPFAM" id="SSF48425">
    <property type="entry name" value="Sec7 domain"/>
    <property type="match status" value="1"/>
</dbReference>
<dbReference type="InterPro" id="IPR001849">
    <property type="entry name" value="PH_domain"/>
</dbReference>
<dbReference type="SUPFAM" id="SSF50729">
    <property type="entry name" value="PH domain-like"/>
    <property type="match status" value="1"/>
</dbReference>
<dbReference type="InterPro" id="IPR011993">
    <property type="entry name" value="PH-like_dom_sf"/>
</dbReference>
<keyword evidence="1" id="KW-0812">Transmembrane</keyword>
<dbReference type="SMART" id="SM00222">
    <property type="entry name" value="Sec7"/>
    <property type="match status" value="1"/>
</dbReference>
<organism evidence="4 5">
    <name type="scientific">Helicostylum pulchrum</name>
    <dbReference type="NCBI Taxonomy" id="562976"/>
    <lineage>
        <taxon>Eukaryota</taxon>
        <taxon>Fungi</taxon>
        <taxon>Fungi incertae sedis</taxon>
        <taxon>Mucoromycota</taxon>
        <taxon>Mucoromycotina</taxon>
        <taxon>Mucoromycetes</taxon>
        <taxon>Mucorales</taxon>
        <taxon>Mucorineae</taxon>
        <taxon>Mucoraceae</taxon>
        <taxon>Helicostylum</taxon>
    </lineage>
</organism>
<accession>A0ABP9Y5G0</accession>
<dbReference type="PANTHER" id="PTHR10663:SF373">
    <property type="entry name" value="PH AND SEC7 DOMAIN-CONTAINING PROTEIN C11E3.11C"/>
    <property type="match status" value="1"/>
</dbReference>